<feature type="compositionally biased region" description="Basic and acidic residues" evidence="8">
    <location>
        <begin position="311"/>
        <end position="320"/>
    </location>
</feature>
<dbReference type="SUPFAM" id="SSF160240">
    <property type="entry name" value="Cation efflux protein cytoplasmic domain-like"/>
    <property type="match status" value="1"/>
</dbReference>
<dbReference type="GO" id="GO:0005886">
    <property type="term" value="C:plasma membrane"/>
    <property type="evidence" value="ECO:0007669"/>
    <property type="project" value="UniProtKB-SubCell"/>
</dbReference>
<name>F3YZL7_DESAF</name>
<evidence type="ECO:0000256" key="2">
    <source>
        <dbReference type="ARBA" id="ARBA00008114"/>
    </source>
</evidence>
<keyword evidence="6 9" id="KW-1133">Transmembrane helix</keyword>
<feature type="transmembrane region" description="Helical" evidence="9">
    <location>
        <begin position="116"/>
        <end position="138"/>
    </location>
</feature>
<dbReference type="KEGG" id="daf:Desaf_1378"/>
<feature type="domain" description="Cation efflux protein transmembrane" evidence="10">
    <location>
        <begin position="16"/>
        <end position="210"/>
    </location>
</feature>
<feature type="transmembrane region" description="Helical" evidence="9">
    <location>
        <begin position="14"/>
        <end position="36"/>
    </location>
</feature>
<evidence type="ECO:0000313" key="13">
    <source>
        <dbReference type="Proteomes" id="UP000007844"/>
    </source>
</evidence>
<dbReference type="EMBL" id="CP003221">
    <property type="protein sequence ID" value="EGJ49716.1"/>
    <property type="molecule type" value="Genomic_DNA"/>
</dbReference>
<evidence type="ECO:0000256" key="9">
    <source>
        <dbReference type="SAM" id="Phobius"/>
    </source>
</evidence>
<evidence type="ECO:0000259" key="10">
    <source>
        <dbReference type="Pfam" id="PF01545"/>
    </source>
</evidence>
<dbReference type="RefSeq" id="WP_014259506.1">
    <property type="nucleotide sequence ID" value="NC_016629.1"/>
</dbReference>
<feature type="transmembrane region" description="Helical" evidence="9">
    <location>
        <begin position="185"/>
        <end position="202"/>
    </location>
</feature>
<dbReference type="Pfam" id="PF16916">
    <property type="entry name" value="ZT_dimer"/>
    <property type="match status" value="1"/>
</dbReference>
<keyword evidence="3" id="KW-0813">Transport</keyword>
<dbReference type="NCBIfam" id="TIGR01297">
    <property type="entry name" value="CDF"/>
    <property type="match status" value="1"/>
</dbReference>
<keyword evidence="13" id="KW-1185">Reference proteome</keyword>
<feature type="transmembrane region" description="Helical" evidence="9">
    <location>
        <begin position="159"/>
        <end position="179"/>
    </location>
</feature>
<dbReference type="eggNOG" id="COG0053">
    <property type="taxonomic scope" value="Bacteria"/>
</dbReference>
<evidence type="ECO:0000256" key="4">
    <source>
        <dbReference type="ARBA" id="ARBA00022475"/>
    </source>
</evidence>
<gene>
    <name evidence="12" type="ORF">Desaf_1378</name>
</gene>
<dbReference type="PANTHER" id="PTHR43840:SF15">
    <property type="entry name" value="MITOCHONDRIAL METAL TRANSPORTER 1-RELATED"/>
    <property type="match status" value="1"/>
</dbReference>
<dbReference type="InterPro" id="IPR027470">
    <property type="entry name" value="Cation_efflux_CTD"/>
</dbReference>
<dbReference type="InterPro" id="IPR002524">
    <property type="entry name" value="Cation_efflux"/>
</dbReference>
<keyword evidence="7 9" id="KW-0472">Membrane</keyword>
<evidence type="ECO:0000313" key="12">
    <source>
        <dbReference type="EMBL" id="EGJ49716.1"/>
    </source>
</evidence>
<dbReference type="Gene3D" id="3.30.70.1350">
    <property type="entry name" value="Cation efflux protein, cytoplasmic domain"/>
    <property type="match status" value="1"/>
</dbReference>
<evidence type="ECO:0000256" key="5">
    <source>
        <dbReference type="ARBA" id="ARBA00022692"/>
    </source>
</evidence>
<dbReference type="GO" id="GO:0015086">
    <property type="term" value="F:cadmium ion transmembrane transporter activity"/>
    <property type="evidence" value="ECO:0007669"/>
    <property type="project" value="TreeGrafter"/>
</dbReference>
<proteinExistence type="inferred from homology"/>
<evidence type="ECO:0000256" key="1">
    <source>
        <dbReference type="ARBA" id="ARBA00004651"/>
    </source>
</evidence>
<dbReference type="InterPro" id="IPR050291">
    <property type="entry name" value="CDF_Transporter"/>
</dbReference>
<accession>F3YZL7</accession>
<dbReference type="InterPro" id="IPR027469">
    <property type="entry name" value="Cation_efflux_TMD_sf"/>
</dbReference>
<dbReference type="Pfam" id="PF01545">
    <property type="entry name" value="Cation_efflux"/>
    <property type="match status" value="1"/>
</dbReference>
<dbReference type="PANTHER" id="PTHR43840">
    <property type="entry name" value="MITOCHONDRIAL METAL TRANSPORTER 1-RELATED"/>
    <property type="match status" value="1"/>
</dbReference>
<evidence type="ECO:0000256" key="7">
    <source>
        <dbReference type="ARBA" id="ARBA00023136"/>
    </source>
</evidence>
<feature type="region of interest" description="Disordered" evidence="8">
    <location>
        <begin position="293"/>
        <end position="320"/>
    </location>
</feature>
<dbReference type="STRING" id="690850.Desaf_1378"/>
<evidence type="ECO:0000256" key="6">
    <source>
        <dbReference type="ARBA" id="ARBA00022989"/>
    </source>
</evidence>
<evidence type="ECO:0000256" key="3">
    <source>
        <dbReference type="ARBA" id="ARBA00022448"/>
    </source>
</evidence>
<dbReference type="Proteomes" id="UP000007844">
    <property type="component" value="Chromosome"/>
</dbReference>
<comment type="subcellular location">
    <subcellularLocation>
        <location evidence="1">Cell membrane</location>
        <topology evidence="1">Multi-pass membrane protein</topology>
    </subcellularLocation>
</comment>
<keyword evidence="5 9" id="KW-0812">Transmembrane</keyword>
<dbReference type="HOGENOM" id="CLU_013430_3_0_7"/>
<dbReference type="Gene3D" id="1.20.1510.10">
    <property type="entry name" value="Cation efflux protein transmembrane domain"/>
    <property type="match status" value="1"/>
</dbReference>
<dbReference type="GO" id="GO:0006882">
    <property type="term" value="P:intracellular zinc ion homeostasis"/>
    <property type="evidence" value="ECO:0007669"/>
    <property type="project" value="TreeGrafter"/>
</dbReference>
<sequence>MFGMGKLFQTPRNVAWLSVAAAVTTMALKIAAWLLTGSVGLLSDAAESMVNLTAASLALLALTVAMRPADDRHAYGHDKAEYFSSGAEGVLILVAAAGIVYAAVSRMFDPQPLRELGPGLAVAVVASAVNLLVAKIMLRMANHFDSITLEADAKHLMTDVWTSVGVVGGLAVVWAAPSWRILDPIMAVAVAAHIVISGVGLLKRSYQGLMDHALPPEELAVIHECICAKAGKNAVYHGLRTRKSGPRRFIDFHLLVPGRMSVQQSHDLTQVIEQAIDERLNRSQVTIHVEPIEDGGSWDGEHVGGVASDARSCEPDDKKA</sequence>
<dbReference type="GO" id="GO:0015341">
    <property type="term" value="F:zinc efflux antiporter activity"/>
    <property type="evidence" value="ECO:0007669"/>
    <property type="project" value="TreeGrafter"/>
</dbReference>
<dbReference type="InterPro" id="IPR036837">
    <property type="entry name" value="Cation_efflux_CTD_sf"/>
</dbReference>
<dbReference type="AlphaFoldDB" id="F3YZL7"/>
<evidence type="ECO:0000256" key="8">
    <source>
        <dbReference type="SAM" id="MobiDB-lite"/>
    </source>
</evidence>
<keyword evidence="4" id="KW-1003">Cell membrane</keyword>
<organism evidence="12 13">
    <name type="scientific">Desulfocurvibacter africanus subsp. africanus str. Walvis Bay</name>
    <dbReference type="NCBI Taxonomy" id="690850"/>
    <lineage>
        <taxon>Bacteria</taxon>
        <taxon>Pseudomonadati</taxon>
        <taxon>Thermodesulfobacteriota</taxon>
        <taxon>Desulfovibrionia</taxon>
        <taxon>Desulfovibrionales</taxon>
        <taxon>Desulfovibrionaceae</taxon>
        <taxon>Desulfocurvibacter</taxon>
    </lineage>
</organism>
<evidence type="ECO:0000259" key="11">
    <source>
        <dbReference type="Pfam" id="PF16916"/>
    </source>
</evidence>
<protein>
    <submittedName>
        <fullName evidence="12">Cation diffusion facilitator family transporter</fullName>
    </submittedName>
</protein>
<dbReference type="InterPro" id="IPR058533">
    <property type="entry name" value="Cation_efflux_TM"/>
</dbReference>
<feature type="domain" description="Cation efflux protein cytoplasmic" evidence="11">
    <location>
        <begin position="214"/>
        <end position="291"/>
    </location>
</feature>
<feature type="transmembrane region" description="Helical" evidence="9">
    <location>
        <begin position="86"/>
        <end position="104"/>
    </location>
</feature>
<dbReference type="SUPFAM" id="SSF161111">
    <property type="entry name" value="Cation efflux protein transmembrane domain-like"/>
    <property type="match status" value="1"/>
</dbReference>
<reference evidence="12 13" key="1">
    <citation type="journal article" date="2011" name="J. Bacteriol.">
        <title>Genome sequence of the mercury-methylating and pleomorphic Desulfovibrio africanus Strain Walvis Bay.</title>
        <authorList>
            <person name="Brown S.D."/>
            <person name="Wall J.D."/>
            <person name="Kucken A.M."/>
            <person name="Gilmour C.C."/>
            <person name="Podar M."/>
            <person name="Brandt C.C."/>
            <person name="Teshima H."/>
            <person name="Detter J.C."/>
            <person name="Han C.S."/>
            <person name="Land M.L."/>
            <person name="Lucas S."/>
            <person name="Han J."/>
            <person name="Pennacchio L."/>
            <person name="Nolan M."/>
            <person name="Pitluck S."/>
            <person name="Woyke T."/>
            <person name="Goodwin L."/>
            <person name="Palumbo A.V."/>
            <person name="Elias D.A."/>
        </authorList>
    </citation>
    <scope>NUCLEOTIDE SEQUENCE [LARGE SCALE GENOMIC DNA]</scope>
    <source>
        <strain evidence="12 13">Walvis Bay</strain>
    </source>
</reference>
<dbReference type="FunFam" id="3.30.70.1350:FF:000002">
    <property type="entry name" value="Ferrous-iron efflux pump FieF"/>
    <property type="match status" value="1"/>
</dbReference>
<comment type="similarity">
    <text evidence="2">Belongs to the cation diffusion facilitator (CDF) transporter (TC 2.A.4) family.</text>
</comment>
<dbReference type="GO" id="GO:0015093">
    <property type="term" value="F:ferrous iron transmembrane transporter activity"/>
    <property type="evidence" value="ECO:0007669"/>
    <property type="project" value="TreeGrafter"/>
</dbReference>
<feature type="transmembrane region" description="Helical" evidence="9">
    <location>
        <begin position="48"/>
        <end position="65"/>
    </location>
</feature>